<evidence type="ECO:0000313" key="1">
    <source>
        <dbReference type="EMBL" id="MDF3840217.1"/>
    </source>
</evidence>
<sequence length="442" mass="49618">MPTPLRPQEIYLLERFSSKEYYQQMQDAWAAMLKHVEDCLQRFMRQLPADYRKRGLPMQPDIVWGDTVLPNFRETMIYVDRGFISLTHGDHSGLFGAVGVQGDMRGQREYWSGWLDEVEPGADDRYWDLIGRASHFASNILATAHAHWVTTFLTTGYSEERGPLDPPTAWPRYRLNPQVQIRTGEPIPQTGVYLPDVDDACAQFLIASRYFTSYTRNAPKASVGYDPDTLQNISKEPTLWTLVERVPGETVPFEEGLGPMTALPVPAGQPCSRSGLWFTLAQRDSRRHFQQGEIFPEVPRGLAKGEVLWLWDEEQDNASAVLSSSAATVDLPAPVADTPSEFANSGEPAPRAGLWQVIDNPSVQFRAGQAGEVLPTYQGQPLRWQWIEQPGTGLRATSGQPCPYPGVWSCEDWPTGEQTFMHGVPLPQVEGRNVTWKLVRGS</sequence>
<comment type="caution">
    <text evidence="1">The sequence shown here is derived from an EMBL/GenBank/DDBJ whole genome shotgun (WGS) entry which is preliminary data.</text>
</comment>
<dbReference type="Proteomes" id="UP001220662">
    <property type="component" value="Unassembled WGS sequence"/>
</dbReference>
<dbReference type="EMBL" id="JARJLR010000015">
    <property type="protein sequence ID" value="MDF3840217.1"/>
    <property type="molecule type" value="Genomic_DNA"/>
</dbReference>
<reference evidence="1" key="1">
    <citation type="submission" date="2023-03" db="EMBL/GenBank/DDBJ databases">
        <title>Draft assemblies of triclosan tolerant bacteria isolated from returned activated sludge.</title>
        <authorList>
            <person name="Van Hamelsveld S."/>
        </authorList>
    </citation>
    <scope>NUCLEOTIDE SEQUENCE</scope>
    <source>
        <strain evidence="1">GW210015_S63</strain>
    </source>
</reference>
<accession>A0AAW6NZN3</accession>
<gene>
    <name evidence="1" type="ORF">P3W55_00665</name>
</gene>
<dbReference type="RefSeq" id="WP_276213497.1">
    <property type="nucleotide sequence ID" value="NZ_JARJLR010000015.1"/>
</dbReference>
<proteinExistence type="predicted"/>
<dbReference type="AlphaFoldDB" id="A0AAW6NZN3"/>
<name>A0AAW6NZN3_9PSED</name>
<organism evidence="1 2">
    <name type="scientific">Pseudomonas citronellolis</name>
    <dbReference type="NCBI Taxonomy" id="53408"/>
    <lineage>
        <taxon>Bacteria</taxon>
        <taxon>Pseudomonadati</taxon>
        <taxon>Pseudomonadota</taxon>
        <taxon>Gammaproteobacteria</taxon>
        <taxon>Pseudomonadales</taxon>
        <taxon>Pseudomonadaceae</taxon>
        <taxon>Pseudomonas</taxon>
    </lineage>
</organism>
<protein>
    <submittedName>
        <fullName evidence="1">Uncharacterized protein</fullName>
    </submittedName>
</protein>
<evidence type="ECO:0000313" key="2">
    <source>
        <dbReference type="Proteomes" id="UP001220662"/>
    </source>
</evidence>